<evidence type="ECO:0000256" key="5">
    <source>
        <dbReference type="ARBA" id="ARBA00052218"/>
    </source>
</evidence>
<dbReference type="GO" id="GO:0061605">
    <property type="term" value="F:molybdopterin-synthase adenylyltransferase activity"/>
    <property type="evidence" value="ECO:0007669"/>
    <property type="project" value="UniProtKB-EC"/>
</dbReference>
<reference evidence="14" key="1">
    <citation type="journal article" date="2020" name="mSystems">
        <title>Genome- and Community-Level Interaction Insights into Carbon Utilization and Element Cycling Functions of Hydrothermarchaeota in Hydrothermal Sediment.</title>
        <authorList>
            <person name="Zhou Z."/>
            <person name="Liu Y."/>
            <person name="Xu W."/>
            <person name="Pan J."/>
            <person name="Luo Z.H."/>
            <person name="Li M."/>
        </authorList>
    </citation>
    <scope>NUCLEOTIDE SEQUENCE [LARGE SCALE GENOMIC DNA]</scope>
    <source>
        <strain evidence="14">SpSt-222</strain>
    </source>
</reference>
<comment type="caution">
    <text evidence="14">The sequence shown here is derived from an EMBL/GenBank/DDBJ whole genome shotgun (WGS) entry which is preliminary data.</text>
</comment>
<evidence type="ECO:0000256" key="8">
    <source>
        <dbReference type="ARBA" id="ARBA00066884"/>
    </source>
</evidence>
<dbReference type="EMBL" id="DSJL01000011">
    <property type="protein sequence ID" value="HEF65740.1"/>
    <property type="molecule type" value="Genomic_DNA"/>
</dbReference>
<dbReference type="SUPFAM" id="SSF52821">
    <property type="entry name" value="Rhodanese/Cell cycle control phosphatase"/>
    <property type="match status" value="1"/>
</dbReference>
<dbReference type="GO" id="GO:0008146">
    <property type="term" value="F:sulfotransferase activity"/>
    <property type="evidence" value="ECO:0007669"/>
    <property type="project" value="TreeGrafter"/>
</dbReference>
<dbReference type="AlphaFoldDB" id="A0A7C1K0R9"/>
<evidence type="ECO:0000256" key="11">
    <source>
        <dbReference type="ARBA" id="ARBA00075328"/>
    </source>
</evidence>
<keyword evidence="14" id="KW-0548">Nucleotidyltransferase</keyword>
<dbReference type="CDD" id="cd00757">
    <property type="entry name" value="ThiF_MoeB_HesA_family"/>
    <property type="match status" value="1"/>
</dbReference>
<evidence type="ECO:0000256" key="12">
    <source>
        <dbReference type="ARBA" id="ARBA00078531"/>
    </source>
</evidence>
<sequence>MARRYEQLFQEIKRAIREVDVHQVYQQLRAGRRPVIIDVREREEWEQGYIPGAIFIPRGYLEMRIEEEVPDKSTPIYVYCAGGVRSAFAAKTLEELGYQNVYSVAGGFSAWKHAGYPFVTPRQWTREQLQRYSRHFLIPEVGEEGQARLLDSKVLIIGAGGLGSPAALYLAAAGVGTIGIVDADVVDLSNLQRQILHTTDRVGRPKTESARETIQALNPDVNVITHDVWLSSQTILDVLRDYDVIVNGADNFPTRYLVNDAAVLLGKPVVDGSIFRFDGQVTVYKPGEGPCYRCLYPEPPPPELAPSCDQAGVLGVLPGVIGVLQATEAIKLLLGIGEPLVGRVLLYDALAATFRELHVERDPECAACGPNSTLTVETIGQIDYQQSCILPVRRSVAD</sequence>
<dbReference type="FunFam" id="3.40.50.720:FF:000033">
    <property type="entry name" value="Adenylyltransferase and sulfurtransferase MOCS3"/>
    <property type="match status" value="1"/>
</dbReference>
<dbReference type="InterPro" id="IPR001763">
    <property type="entry name" value="Rhodanese-like_dom"/>
</dbReference>
<dbReference type="PANTHER" id="PTHR10953:SF102">
    <property type="entry name" value="ADENYLYLTRANSFERASE AND SULFURTRANSFERASE MOCS3"/>
    <property type="match status" value="1"/>
</dbReference>
<dbReference type="InterPro" id="IPR000594">
    <property type="entry name" value="ThiF_NAD_FAD-bd"/>
</dbReference>
<evidence type="ECO:0000256" key="3">
    <source>
        <dbReference type="ARBA" id="ARBA00022741"/>
    </source>
</evidence>
<dbReference type="GO" id="GO:0008641">
    <property type="term" value="F:ubiquitin-like modifier activating enzyme activity"/>
    <property type="evidence" value="ECO:0007669"/>
    <property type="project" value="InterPro"/>
</dbReference>
<evidence type="ECO:0000256" key="9">
    <source>
        <dbReference type="ARBA" id="ARBA00073635"/>
    </source>
</evidence>
<dbReference type="GO" id="GO:0004792">
    <property type="term" value="F:thiosulfate-cyanide sulfurtransferase activity"/>
    <property type="evidence" value="ECO:0007669"/>
    <property type="project" value="TreeGrafter"/>
</dbReference>
<dbReference type="PANTHER" id="PTHR10953">
    <property type="entry name" value="UBIQUITIN-ACTIVATING ENZYME E1"/>
    <property type="match status" value="1"/>
</dbReference>
<evidence type="ECO:0000256" key="1">
    <source>
        <dbReference type="ARBA" id="ARBA00009919"/>
    </source>
</evidence>
<name>A0A7C1K0R9_THERO</name>
<organism evidence="14">
    <name type="scientific">Thermomicrobium roseum</name>
    <dbReference type="NCBI Taxonomy" id="500"/>
    <lineage>
        <taxon>Bacteria</taxon>
        <taxon>Pseudomonadati</taxon>
        <taxon>Thermomicrobiota</taxon>
        <taxon>Thermomicrobia</taxon>
        <taxon>Thermomicrobiales</taxon>
        <taxon>Thermomicrobiaceae</taxon>
        <taxon>Thermomicrobium</taxon>
    </lineage>
</organism>
<dbReference type="SUPFAM" id="SSF69572">
    <property type="entry name" value="Activating enzymes of the ubiquitin-like proteins"/>
    <property type="match status" value="1"/>
</dbReference>
<dbReference type="Pfam" id="PF00899">
    <property type="entry name" value="ThiF"/>
    <property type="match status" value="1"/>
</dbReference>
<comment type="function">
    <text evidence="6">Catalyzes the adenylation by ATP of the carboxyl group of the C-terminal glycine of sulfur carrier protein MoaD.</text>
</comment>
<dbReference type="InterPro" id="IPR035985">
    <property type="entry name" value="Ubiquitin-activating_enz"/>
</dbReference>
<dbReference type="Gene3D" id="3.40.50.720">
    <property type="entry name" value="NAD(P)-binding Rossmann-like Domain"/>
    <property type="match status" value="1"/>
</dbReference>
<dbReference type="NCBIfam" id="NF006444">
    <property type="entry name" value="PRK08762.1"/>
    <property type="match status" value="1"/>
</dbReference>
<dbReference type="CDD" id="cd00158">
    <property type="entry name" value="RHOD"/>
    <property type="match status" value="1"/>
</dbReference>
<evidence type="ECO:0000313" key="14">
    <source>
        <dbReference type="EMBL" id="HEF65740.1"/>
    </source>
</evidence>
<dbReference type="InterPro" id="IPR036873">
    <property type="entry name" value="Rhodanese-like_dom_sf"/>
</dbReference>
<dbReference type="InterPro" id="IPR045886">
    <property type="entry name" value="ThiF/MoeB/HesA"/>
</dbReference>
<evidence type="ECO:0000259" key="13">
    <source>
        <dbReference type="PROSITE" id="PS50206"/>
    </source>
</evidence>
<keyword evidence="4" id="KW-0067">ATP-binding</keyword>
<comment type="subunit">
    <text evidence="7">Homodimer. Forms a stable heterotetrameric complex of 2 MoeB and 2 MoaD during adenylation of MoaD.</text>
</comment>
<dbReference type="SMART" id="SM00450">
    <property type="entry name" value="RHOD"/>
    <property type="match status" value="1"/>
</dbReference>
<keyword evidence="3" id="KW-0547">Nucleotide-binding</keyword>
<feature type="domain" description="Rhodanese" evidence="13">
    <location>
        <begin position="30"/>
        <end position="120"/>
    </location>
</feature>
<comment type="similarity">
    <text evidence="1">Belongs to the HesA/MoeB/ThiF family.</text>
</comment>
<comment type="catalytic activity">
    <reaction evidence="5">
        <text>[molybdopterin-synthase sulfur-carrier protein]-C-terminal Gly-Gly + ATP + H(+) = [molybdopterin-synthase sulfur-carrier protein]-C-terminal Gly-Gly-AMP + diphosphate</text>
        <dbReference type="Rhea" id="RHEA:43616"/>
        <dbReference type="Rhea" id="RHEA-COMP:12159"/>
        <dbReference type="Rhea" id="RHEA-COMP:12202"/>
        <dbReference type="ChEBI" id="CHEBI:15378"/>
        <dbReference type="ChEBI" id="CHEBI:30616"/>
        <dbReference type="ChEBI" id="CHEBI:33019"/>
        <dbReference type="ChEBI" id="CHEBI:90618"/>
        <dbReference type="ChEBI" id="CHEBI:90778"/>
        <dbReference type="EC" id="2.7.7.80"/>
    </reaction>
</comment>
<dbReference type="Pfam" id="PF00581">
    <property type="entry name" value="Rhodanese"/>
    <property type="match status" value="1"/>
</dbReference>
<proteinExistence type="inferred from homology"/>
<dbReference type="Gene3D" id="3.40.250.10">
    <property type="entry name" value="Rhodanese-like domain"/>
    <property type="match status" value="1"/>
</dbReference>
<accession>A0A7C1K0R9</accession>
<dbReference type="NCBIfam" id="NF004281">
    <property type="entry name" value="PRK05690.1"/>
    <property type="match status" value="1"/>
</dbReference>
<evidence type="ECO:0000256" key="6">
    <source>
        <dbReference type="ARBA" id="ARBA00055169"/>
    </source>
</evidence>
<evidence type="ECO:0000256" key="2">
    <source>
        <dbReference type="ARBA" id="ARBA00022679"/>
    </source>
</evidence>
<dbReference type="GO" id="GO:0005524">
    <property type="term" value="F:ATP binding"/>
    <property type="evidence" value="ECO:0007669"/>
    <property type="project" value="UniProtKB-KW"/>
</dbReference>
<dbReference type="GO" id="GO:0005829">
    <property type="term" value="C:cytosol"/>
    <property type="evidence" value="ECO:0007669"/>
    <property type="project" value="TreeGrafter"/>
</dbReference>
<gene>
    <name evidence="14" type="primary">moeB</name>
    <name evidence="14" type="ORF">ENP47_09105</name>
</gene>
<protein>
    <recommendedName>
        <fullName evidence="9">Molybdopterin-synthase adenylyltransferase</fullName>
        <ecNumber evidence="8">2.7.7.80</ecNumber>
    </recommendedName>
    <alternativeName>
        <fullName evidence="12">MoaD protein adenylase</fullName>
    </alternativeName>
    <alternativeName>
        <fullName evidence="10">Molybdopterin-converting factor subunit 1 adenylase</fullName>
    </alternativeName>
    <alternativeName>
        <fullName evidence="11">Sulfur carrier protein MoaD adenylyltransferase</fullName>
    </alternativeName>
</protein>
<evidence type="ECO:0000256" key="4">
    <source>
        <dbReference type="ARBA" id="ARBA00022840"/>
    </source>
</evidence>
<evidence type="ECO:0000256" key="10">
    <source>
        <dbReference type="ARBA" id="ARBA00075110"/>
    </source>
</evidence>
<keyword evidence="2 14" id="KW-0808">Transferase</keyword>
<evidence type="ECO:0000256" key="7">
    <source>
        <dbReference type="ARBA" id="ARBA00063809"/>
    </source>
</evidence>
<dbReference type="PROSITE" id="PS50206">
    <property type="entry name" value="RHODANESE_3"/>
    <property type="match status" value="1"/>
</dbReference>
<dbReference type="EC" id="2.7.7.80" evidence="8"/>